<evidence type="ECO:0000256" key="6">
    <source>
        <dbReference type="ARBA" id="ARBA00022833"/>
    </source>
</evidence>
<dbReference type="InterPro" id="IPR017907">
    <property type="entry name" value="Znf_RING_CS"/>
</dbReference>
<organism evidence="15 17">
    <name type="scientific">Cannabis sativa</name>
    <name type="common">Hemp</name>
    <name type="synonym">Marijuana</name>
    <dbReference type="NCBI Taxonomy" id="3483"/>
    <lineage>
        <taxon>Eukaryota</taxon>
        <taxon>Viridiplantae</taxon>
        <taxon>Streptophyta</taxon>
        <taxon>Embryophyta</taxon>
        <taxon>Tracheophyta</taxon>
        <taxon>Spermatophyta</taxon>
        <taxon>Magnoliopsida</taxon>
        <taxon>eudicotyledons</taxon>
        <taxon>Gunneridae</taxon>
        <taxon>Pentapetalae</taxon>
        <taxon>rosids</taxon>
        <taxon>fabids</taxon>
        <taxon>Rosales</taxon>
        <taxon>Cannabaceae</taxon>
        <taxon>Cannabis</taxon>
    </lineage>
</organism>
<dbReference type="GO" id="GO:0005634">
    <property type="term" value="C:nucleus"/>
    <property type="evidence" value="ECO:0007669"/>
    <property type="project" value="UniProtKB-SubCell"/>
</dbReference>
<protein>
    <submittedName>
        <fullName evidence="15">Uncharacterized protein</fullName>
    </submittedName>
</protein>
<keyword evidence="5 9" id="KW-0863">Zinc-finger</keyword>
<accession>A0A7J6GVZ5</accession>
<keyword evidence="17" id="KW-1185">Reference proteome</keyword>
<dbReference type="InterPro" id="IPR001357">
    <property type="entry name" value="BRCT_dom"/>
</dbReference>
<dbReference type="InterPro" id="IPR031099">
    <property type="entry name" value="BRCA1-associated"/>
</dbReference>
<feature type="domain" description="RING-type" evidence="11">
    <location>
        <begin position="34"/>
        <end position="72"/>
    </location>
</feature>
<evidence type="ECO:0000259" key="12">
    <source>
        <dbReference type="PROSITE" id="PS50172"/>
    </source>
</evidence>
<dbReference type="InterPro" id="IPR034732">
    <property type="entry name" value="EPHD"/>
</dbReference>
<dbReference type="PROSITE" id="PS00518">
    <property type="entry name" value="ZF_RING_1"/>
    <property type="match status" value="1"/>
</dbReference>
<keyword evidence="6" id="KW-0862">Zinc</keyword>
<dbReference type="SUPFAM" id="SSF52113">
    <property type="entry name" value="BRCT domain"/>
    <property type="match status" value="2"/>
</dbReference>
<evidence type="ECO:0000256" key="2">
    <source>
        <dbReference type="ARBA" id="ARBA00022723"/>
    </source>
</evidence>
<dbReference type="GO" id="GO:0000724">
    <property type="term" value="P:double-strand break repair via homologous recombination"/>
    <property type="evidence" value="ECO:0007669"/>
    <property type="project" value="TreeGrafter"/>
</dbReference>
<feature type="domain" description="PHD-type" evidence="13">
    <location>
        <begin position="297"/>
        <end position="417"/>
    </location>
</feature>
<dbReference type="InterPro" id="IPR036420">
    <property type="entry name" value="BRCT_dom_sf"/>
</dbReference>
<dbReference type="Pfam" id="PF00533">
    <property type="entry name" value="BRCT"/>
    <property type="match status" value="1"/>
</dbReference>
<proteinExistence type="predicted"/>
<dbReference type="EMBL" id="JAATIP010000228">
    <property type="protein sequence ID" value="KAF4358202.1"/>
    <property type="molecule type" value="Genomic_DNA"/>
</dbReference>
<evidence type="ECO:0000313" key="16">
    <source>
        <dbReference type="Proteomes" id="UP000525078"/>
    </source>
</evidence>
<feature type="domain" description="BRCT" evidence="12">
    <location>
        <begin position="572"/>
        <end position="688"/>
    </location>
</feature>
<dbReference type="GO" id="GO:0004842">
    <property type="term" value="F:ubiquitin-protein transferase activity"/>
    <property type="evidence" value="ECO:0007669"/>
    <property type="project" value="TreeGrafter"/>
</dbReference>
<dbReference type="PROSITE" id="PS50172">
    <property type="entry name" value="BRCT"/>
    <property type="match status" value="2"/>
</dbReference>
<dbReference type="SMART" id="SM00249">
    <property type="entry name" value="PHD"/>
    <property type="match status" value="1"/>
</dbReference>
<feature type="domain" description="BRCT" evidence="12">
    <location>
        <begin position="465"/>
        <end position="551"/>
    </location>
</feature>
<evidence type="ECO:0000256" key="8">
    <source>
        <dbReference type="ARBA" id="ARBA00023242"/>
    </source>
</evidence>
<dbReference type="Gene3D" id="3.30.40.10">
    <property type="entry name" value="Zinc/RING finger domain, C3HC4 (zinc finger)"/>
    <property type="match status" value="2"/>
</dbReference>
<evidence type="ECO:0000259" key="13">
    <source>
        <dbReference type="PROSITE" id="PS51805"/>
    </source>
</evidence>
<dbReference type="InterPro" id="IPR001841">
    <property type="entry name" value="Znf_RING"/>
</dbReference>
<evidence type="ECO:0000259" key="11">
    <source>
        <dbReference type="PROSITE" id="PS50089"/>
    </source>
</evidence>
<dbReference type="Pfam" id="PF13771">
    <property type="entry name" value="zf-HC5HC2H"/>
    <property type="match status" value="1"/>
</dbReference>
<evidence type="ECO:0000256" key="5">
    <source>
        <dbReference type="ARBA" id="ARBA00022771"/>
    </source>
</evidence>
<dbReference type="PANTHER" id="PTHR13763:SF9">
    <property type="entry name" value="BRCA1-ASSOCIATED RING DOMAIN PROTEIN 1"/>
    <property type="match status" value="1"/>
</dbReference>
<dbReference type="Gene3D" id="3.40.50.10190">
    <property type="entry name" value="BRCT domain"/>
    <property type="match status" value="2"/>
</dbReference>
<evidence type="ECO:0000313" key="15">
    <source>
        <dbReference type="EMBL" id="KAF4387083.1"/>
    </source>
</evidence>
<gene>
    <name evidence="14" type="ORF">F8388_009485</name>
    <name evidence="15" type="ORF">G4B88_024655</name>
</gene>
<evidence type="ECO:0000256" key="4">
    <source>
        <dbReference type="ARBA" id="ARBA00022763"/>
    </source>
</evidence>
<dbReference type="FunFam" id="3.40.50.10190:FF:000006">
    <property type="entry name" value="Breast cancer type 1 susceptibility protein homolog"/>
    <property type="match status" value="1"/>
</dbReference>
<dbReference type="Pfam" id="PF13923">
    <property type="entry name" value="zf-C3HC4_2"/>
    <property type="match status" value="1"/>
</dbReference>
<comment type="caution">
    <text evidence="15">The sequence shown here is derived from an EMBL/GenBank/DDBJ whole genome shotgun (WGS) entry which is preliminary data.</text>
</comment>
<keyword evidence="7" id="KW-0234">DNA repair</keyword>
<evidence type="ECO:0000256" key="7">
    <source>
        <dbReference type="ARBA" id="ARBA00023204"/>
    </source>
</evidence>
<keyword evidence="2" id="KW-0479">Metal-binding</keyword>
<evidence type="ECO:0000256" key="10">
    <source>
        <dbReference type="SAM" id="MobiDB-lite"/>
    </source>
</evidence>
<evidence type="ECO:0000313" key="17">
    <source>
        <dbReference type="Proteomes" id="UP000583929"/>
    </source>
</evidence>
<name>A0A7J6GVZ5_CANSA</name>
<dbReference type="AlphaFoldDB" id="A0A7J6GVZ5"/>
<feature type="region of interest" description="Disordered" evidence="10">
    <location>
        <begin position="189"/>
        <end position="231"/>
    </location>
</feature>
<evidence type="ECO:0000256" key="9">
    <source>
        <dbReference type="PROSITE-ProRule" id="PRU00175"/>
    </source>
</evidence>
<comment type="subcellular location">
    <subcellularLocation>
        <location evidence="1">Nucleus</location>
    </subcellularLocation>
</comment>
<dbReference type="InterPro" id="IPR001965">
    <property type="entry name" value="Znf_PHD"/>
</dbReference>
<keyword evidence="4" id="KW-0227">DNA damage</keyword>
<dbReference type="CDD" id="cd17734">
    <property type="entry name" value="BRCT_Bard1_rpt1"/>
    <property type="match status" value="1"/>
</dbReference>
<dbReference type="CDD" id="cd15571">
    <property type="entry name" value="ePHD"/>
    <property type="match status" value="1"/>
</dbReference>
<dbReference type="Proteomes" id="UP000583929">
    <property type="component" value="Unassembled WGS sequence"/>
</dbReference>
<dbReference type="PROSITE" id="PS50089">
    <property type="entry name" value="ZF_RING_2"/>
    <property type="match status" value="1"/>
</dbReference>
<evidence type="ECO:0000256" key="1">
    <source>
        <dbReference type="ARBA" id="ARBA00004123"/>
    </source>
</evidence>
<dbReference type="Proteomes" id="UP000525078">
    <property type="component" value="Unassembled WGS sequence"/>
</dbReference>
<dbReference type="SMART" id="SM00184">
    <property type="entry name" value="RING"/>
    <property type="match status" value="2"/>
</dbReference>
<dbReference type="GO" id="GO:0045944">
    <property type="term" value="P:positive regulation of transcription by RNA polymerase II"/>
    <property type="evidence" value="ECO:0007669"/>
    <property type="project" value="TreeGrafter"/>
</dbReference>
<dbReference type="GO" id="GO:0008270">
    <property type="term" value="F:zinc ion binding"/>
    <property type="evidence" value="ECO:0007669"/>
    <property type="project" value="UniProtKB-KW"/>
</dbReference>
<dbReference type="PROSITE" id="PS51805">
    <property type="entry name" value="EPHD"/>
    <property type="match status" value="1"/>
</dbReference>
<sequence length="688" mass="75876">MEGSQASSLCDSRNGRLLNPWVLNFQKLGLELKCPLCLNLLNRPMLLPCNHVFCQSCMPGSTQFGGGCPICQAHFSDQDPRHLPLIENLATIYRCLDATFSTNLFQPVKSEGGGVSFQNPTSTNIMFDCKTSKGVTENGKENKSHSGQSINTRVGLKKNSKDMNGRGIGFCSAVIPNSAPRSQDVDANAVMQPAPDSPPSFGDAKFSDNDSYFHGSDHSSDNSMLKRQTQESDGAIVGKLRNYSSSFGNDNDARDVKRLKQSNCELVPLDTDSVDRVQPISHAKPEPQEPNILDDNKFACVFCHSSKITEETGSMLHYYKEKFVRGHEATLSNVIHVHKVCIDWAPQVFYEDDTAKNLKEEVARGAKLKCSACGKKGAALGCYVKSCRRSYHVPCAMKILKCRWNHENYLMLCPSHSHIKFPNERSKSKLKKALPEDHPLPAIVSCQLANKVVLPGGDIDTVNKLVLCGSALSSQEKILMVKFGKMKDAPVSKFWNPTVSHVIAATDEKGACTRTLKVLMAILNGSWIVNVDWVKASMESNYHVDEEPYEVNLDNYGCCDGPKNGRLRALSNARNLFTGLHFYFVGDFLPSYKEDLQDLVIAGGGAVLESREELVAQNYDRQEAQSPKALIAYNVDPPEGCKLGDEVSILWQRLTEAEDVASQTGAQVIAHTWLLESIAGYKLQPLVS</sequence>
<dbReference type="SUPFAM" id="SSF57850">
    <property type="entry name" value="RING/U-box"/>
    <property type="match status" value="1"/>
</dbReference>
<evidence type="ECO:0000256" key="3">
    <source>
        <dbReference type="ARBA" id="ARBA00022737"/>
    </source>
</evidence>
<keyword evidence="8" id="KW-0539">Nucleus</keyword>
<keyword evidence="3" id="KW-0677">Repeat</keyword>
<reference evidence="16 17" key="1">
    <citation type="journal article" date="2020" name="bioRxiv">
        <title>Sequence and annotation of 42 cannabis genomes reveals extensive copy number variation in cannabinoid synthesis and pathogen resistance genes.</title>
        <authorList>
            <person name="Mckernan K.J."/>
            <person name="Helbert Y."/>
            <person name="Kane L.T."/>
            <person name="Ebling H."/>
            <person name="Zhang L."/>
            <person name="Liu B."/>
            <person name="Eaton Z."/>
            <person name="Mclaughlin S."/>
            <person name="Kingan S."/>
            <person name="Baybayan P."/>
            <person name="Concepcion G."/>
            <person name="Jordan M."/>
            <person name="Riva A."/>
            <person name="Barbazuk W."/>
            <person name="Harkins T."/>
        </authorList>
    </citation>
    <scope>NUCLEOTIDE SEQUENCE [LARGE SCALE GENOMIC DNA]</scope>
    <source>
        <strain evidence="16 17">cv. Jamaican Lion 4</strain>
        <strain evidence="15">Father</strain>
        <strain evidence="14">Mother</strain>
        <tissue evidence="15">Leaf</tissue>
    </source>
</reference>
<dbReference type="InterPro" id="IPR013083">
    <property type="entry name" value="Znf_RING/FYVE/PHD"/>
</dbReference>
<evidence type="ECO:0000313" key="14">
    <source>
        <dbReference type="EMBL" id="KAF4358202.1"/>
    </source>
</evidence>
<dbReference type="EMBL" id="JAATIQ010000080">
    <property type="protein sequence ID" value="KAF4387083.1"/>
    <property type="molecule type" value="Genomic_DNA"/>
</dbReference>
<dbReference type="SMART" id="SM00292">
    <property type="entry name" value="BRCT"/>
    <property type="match status" value="2"/>
</dbReference>
<feature type="region of interest" description="Disordered" evidence="10">
    <location>
        <begin position="136"/>
        <end position="159"/>
    </location>
</feature>
<dbReference type="PANTHER" id="PTHR13763">
    <property type="entry name" value="BREAST CANCER TYPE 1 SUSCEPTIBILITY PROTEIN BRCA1"/>
    <property type="match status" value="1"/>
</dbReference>